<name>A0A3B0XJI6_9ZZZZ</name>
<dbReference type="AlphaFoldDB" id="A0A3B0XJI6"/>
<accession>A0A3B0XJI6</accession>
<protein>
    <submittedName>
        <fullName evidence="1">Uncharacterized protein</fullName>
    </submittedName>
</protein>
<organism evidence="1">
    <name type="scientific">hydrothermal vent metagenome</name>
    <dbReference type="NCBI Taxonomy" id="652676"/>
    <lineage>
        <taxon>unclassified sequences</taxon>
        <taxon>metagenomes</taxon>
        <taxon>ecological metagenomes</taxon>
    </lineage>
</organism>
<dbReference type="PROSITE" id="PS51257">
    <property type="entry name" value="PROKAR_LIPOPROTEIN"/>
    <property type="match status" value="1"/>
</dbReference>
<evidence type="ECO:0000313" key="1">
    <source>
        <dbReference type="EMBL" id="VAW61919.1"/>
    </source>
</evidence>
<proteinExistence type="predicted"/>
<reference evidence="1" key="1">
    <citation type="submission" date="2018-06" db="EMBL/GenBank/DDBJ databases">
        <authorList>
            <person name="Zhirakovskaya E."/>
        </authorList>
    </citation>
    <scope>NUCLEOTIDE SEQUENCE</scope>
</reference>
<gene>
    <name evidence="1" type="ORF">MNBD_GAMMA09-1269</name>
</gene>
<sequence length="36" mass="3821">MLIIMGRNQKERNGKSLADVQGCTNIAVAGCKGVML</sequence>
<dbReference type="EMBL" id="UOFI01000016">
    <property type="protein sequence ID" value="VAW61919.1"/>
    <property type="molecule type" value="Genomic_DNA"/>
</dbReference>